<evidence type="ECO:0000256" key="2">
    <source>
        <dbReference type="ARBA" id="ARBA00001946"/>
    </source>
</evidence>
<reference evidence="18 19" key="1">
    <citation type="journal article" date="2017" name="Gigascience">
        <title>Draft genome of the honey bee ectoparasitic mite, Tropilaelaps mercedesae, is shaped by the parasitic life history.</title>
        <authorList>
            <person name="Dong X."/>
            <person name="Armstrong S.D."/>
            <person name="Xia D."/>
            <person name="Makepeace B.L."/>
            <person name="Darby A.C."/>
            <person name="Kadowaki T."/>
        </authorList>
    </citation>
    <scope>NUCLEOTIDE SEQUENCE [LARGE SCALE GENOMIC DNA]</scope>
    <source>
        <strain evidence="18">Wuxi-XJTLU</strain>
    </source>
</reference>
<dbReference type="CDD" id="cd07302">
    <property type="entry name" value="CHD"/>
    <property type="match status" value="2"/>
</dbReference>
<evidence type="ECO:0000256" key="3">
    <source>
        <dbReference type="ARBA" id="ARBA00004141"/>
    </source>
</evidence>
<feature type="domain" description="Guanylate cyclase" evidence="17">
    <location>
        <begin position="1"/>
        <end position="36"/>
    </location>
</feature>
<feature type="transmembrane region" description="Helical" evidence="16">
    <location>
        <begin position="174"/>
        <end position="195"/>
    </location>
</feature>
<dbReference type="GO" id="GO:0005524">
    <property type="term" value="F:ATP binding"/>
    <property type="evidence" value="ECO:0007669"/>
    <property type="project" value="UniProtKB-KW"/>
</dbReference>
<evidence type="ECO:0000256" key="7">
    <source>
        <dbReference type="ARBA" id="ARBA00022741"/>
    </source>
</evidence>
<evidence type="ECO:0000256" key="4">
    <source>
        <dbReference type="ARBA" id="ARBA00012201"/>
    </source>
</evidence>
<evidence type="ECO:0000256" key="8">
    <source>
        <dbReference type="ARBA" id="ARBA00022840"/>
    </source>
</evidence>
<comment type="subcellular location">
    <subcellularLocation>
        <location evidence="3">Membrane</location>
        <topology evidence="3">Multi-pass membrane protein</topology>
    </subcellularLocation>
</comment>
<dbReference type="GO" id="GO:0046872">
    <property type="term" value="F:metal ion binding"/>
    <property type="evidence" value="ECO:0007669"/>
    <property type="project" value="UniProtKB-KW"/>
</dbReference>
<dbReference type="OrthoDB" id="10261550at2759"/>
<accession>A0A1V9XB37</accession>
<evidence type="ECO:0000256" key="13">
    <source>
        <dbReference type="ARBA" id="ARBA00023239"/>
    </source>
</evidence>
<feature type="transmembrane region" description="Helical" evidence="16">
    <location>
        <begin position="301"/>
        <end position="323"/>
    </location>
</feature>
<evidence type="ECO:0000256" key="14">
    <source>
        <dbReference type="RuleBase" id="RU000405"/>
    </source>
</evidence>
<dbReference type="Proteomes" id="UP000192247">
    <property type="component" value="Unassembled WGS sequence"/>
</dbReference>
<dbReference type="PANTHER" id="PTHR45627">
    <property type="entry name" value="ADENYLATE CYCLASE TYPE 1"/>
    <property type="match status" value="1"/>
</dbReference>
<comment type="similarity">
    <text evidence="14">Belongs to the adenylyl cyclase class-4/guanylyl cyclase family.</text>
</comment>
<evidence type="ECO:0000256" key="10">
    <source>
        <dbReference type="ARBA" id="ARBA00022989"/>
    </source>
</evidence>
<comment type="cofactor">
    <cofactor evidence="2">
        <name>Mg(2+)</name>
        <dbReference type="ChEBI" id="CHEBI:18420"/>
    </cofactor>
</comment>
<evidence type="ECO:0000256" key="1">
    <source>
        <dbReference type="ARBA" id="ARBA00001593"/>
    </source>
</evidence>
<name>A0A1V9XB37_9ACAR</name>
<protein>
    <recommendedName>
        <fullName evidence="4">adenylate cyclase</fullName>
        <ecNumber evidence="4">4.6.1.1</ecNumber>
    </recommendedName>
</protein>
<gene>
    <name evidence="18" type="ORF">BIW11_11567</name>
</gene>
<dbReference type="GO" id="GO:0004016">
    <property type="term" value="F:adenylate cyclase activity"/>
    <property type="evidence" value="ECO:0007669"/>
    <property type="project" value="UniProtKB-EC"/>
</dbReference>
<evidence type="ECO:0000256" key="9">
    <source>
        <dbReference type="ARBA" id="ARBA00022842"/>
    </source>
</evidence>
<dbReference type="PROSITE" id="PS00452">
    <property type="entry name" value="GUANYLATE_CYCLASE_1"/>
    <property type="match status" value="1"/>
</dbReference>
<dbReference type="Gene3D" id="3.30.70.1230">
    <property type="entry name" value="Nucleotide cyclase"/>
    <property type="match status" value="2"/>
</dbReference>
<dbReference type="GO" id="GO:0005886">
    <property type="term" value="C:plasma membrane"/>
    <property type="evidence" value="ECO:0007669"/>
    <property type="project" value="TreeGrafter"/>
</dbReference>
<dbReference type="PROSITE" id="PS50125">
    <property type="entry name" value="GUANYLATE_CYCLASE_2"/>
    <property type="match status" value="2"/>
</dbReference>
<organism evidence="18 19">
    <name type="scientific">Tropilaelaps mercedesae</name>
    <dbReference type="NCBI Taxonomy" id="418985"/>
    <lineage>
        <taxon>Eukaryota</taxon>
        <taxon>Metazoa</taxon>
        <taxon>Ecdysozoa</taxon>
        <taxon>Arthropoda</taxon>
        <taxon>Chelicerata</taxon>
        <taxon>Arachnida</taxon>
        <taxon>Acari</taxon>
        <taxon>Parasitiformes</taxon>
        <taxon>Mesostigmata</taxon>
        <taxon>Gamasina</taxon>
        <taxon>Dermanyssoidea</taxon>
        <taxon>Laelapidae</taxon>
        <taxon>Tropilaelaps</taxon>
    </lineage>
</organism>
<evidence type="ECO:0000256" key="16">
    <source>
        <dbReference type="SAM" id="Phobius"/>
    </source>
</evidence>
<evidence type="ECO:0000256" key="6">
    <source>
        <dbReference type="ARBA" id="ARBA00022723"/>
    </source>
</evidence>
<keyword evidence="8" id="KW-0067">ATP-binding</keyword>
<keyword evidence="10 16" id="KW-1133">Transmembrane helix</keyword>
<evidence type="ECO:0000313" key="19">
    <source>
        <dbReference type="Proteomes" id="UP000192247"/>
    </source>
</evidence>
<dbReference type="GO" id="GO:0006171">
    <property type="term" value="P:cAMP biosynthetic process"/>
    <property type="evidence" value="ECO:0007669"/>
    <property type="project" value="UniProtKB-KW"/>
</dbReference>
<keyword evidence="12 16" id="KW-0472">Membrane</keyword>
<feature type="transmembrane region" description="Helical" evidence="16">
    <location>
        <begin position="201"/>
        <end position="225"/>
    </location>
</feature>
<feature type="domain" description="Guanylate cyclase" evidence="17">
    <location>
        <begin position="489"/>
        <end position="629"/>
    </location>
</feature>
<evidence type="ECO:0000256" key="15">
    <source>
        <dbReference type="SAM" id="MobiDB-lite"/>
    </source>
</evidence>
<dbReference type="GO" id="GO:0035556">
    <property type="term" value="P:intracellular signal transduction"/>
    <property type="evidence" value="ECO:0007669"/>
    <property type="project" value="InterPro"/>
</dbReference>
<keyword evidence="5 16" id="KW-0812">Transmembrane</keyword>
<feature type="transmembrane region" description="Helical" evidence="16">
    <location>
        <begin position="246"/>
        <end position="270"/>
    </location>
</feature>
<feature type="transmembrane region" description="Helical" evidence="16">
    <location>
        <begin position="402"/>
        <end position="423"/>
    </location>
</feature>
<evidence type="ECO:0000259" key="17">
    <source>
        <dbReference type="PROSITE" id="PS50125"/>
    </source>
</evidence>
<evidence type="ECO:0000256" key="11">
    <source>
        <dbReference type="ARBA" id="ARBA00022998"/>
    </source>
</evidence>
<evidence type="ECO:0000313" key="18">
    <source>
        <dbReference type="EMBL" id="OQR70542.1"/>
    </source>
</evidence>
<keyword evidence="6" id="KW-0479">Metal-binding</keyword>
<dbReference type="STRING" id="418985.A0A1V9XB37"/>
<dbReference type="SMART" id="SM00044">
    <property type="entry name" value="CYCc"/>
    <property type="match status" value="1"/>
</dbReference>
<keyword evidence="19" id="KW-1185">Reference proteome</keyword>
<dbReference type="GO" id="GO:0007189">
    <property type="term" value="P:adenylate cyclase-activating G protein-coupled receptor signaling pathway"/>
    <property type="evidence" value="ECO:0007669"/>
    <property type="project" value="TreeGrafter"/>
</dbReference>
<evidence type="ECO:0000256" key="12">
    <source>
        <dbReference type="ARBA" id="ARBA00023136"/>
    </source>
</evidence>
<dbReference type="SUPFAM" id="SSF55073">
    <property type="entry name" value="Nucleotide cyclase"/>
    <property type="match status" value="2"/>
</dbReference>
<dbReference type="PANTHER" id="PTHR45627:SF30">
    <property type="entry name" value="ADENYLATE CYCLASE TYPE 3"/>
    <property type="match status" value="1"/>
</dbReference>
<keyword evidence="13 14" id="KW-0456">Lyase</keyword>
<dbReference type="FunFam" id="3.30.70.1230:FF:000006">
    <property type="entry name" value="Adenylate cyclase"/>
    <property type="match status" value="1"/>
</dbReference>
<feature type="compositionally biased region" description="Low complexity" evidence="15">
    <location>
        <begin position="280"/>
        <end position="295"/>
    </location>
</feature>
<sequence>MRVGIHTGAVLAGVLGQRQWQFDVYSKDVVLANKMESGGLPGRVHISEATLDFLDDEFEVTNADGASREEAIRLACIKTYFITRVLKPYPEGTLDDLAQVGGAHGTTKSDASTNVLPVEAPSAGETEYRVRLQNELLTRDTGAQLARSVHPLTLAFRDAELERQYTTVNDSSNCVSLAAFPLITLCNGIVFLTLLDSSPASYGVYAGGLVILTVLTGLCVTPLLVKSAPKTVTAMSSAVQAKSSARFLIVLIIVLLWTVLHVVTTVIAGLQPSSPDADITAPTSSNSSPEPSEATWPNQPIAFPAYATQMAITGLAAVTLLTHVSYLVKLLLVTAIVLAQCLLNLTVLSASFDAFDSRAYGTTSTTAASSNPSSAMTAPPDTLGLTASETGETAAALFDLPIGHGSLLCVYLVAVGISLVICCRQLEYTTRRLFLWQREVDTQKQRVADMRHKNEALIYNILPPHVAKHFLGTRKSDEELYSKSYETVGVLFAAMPNFSDFYTEDDVNNQGLECLRFLNEVISDYDALLEQPRFRGIYKIKTIGSTYMAASGLYGSDEGAESGWEHLARLTEFALALKDTLNTINKESFNNFVLKMGINQGPITAGVIGARKPHFDIWGNTVNVASRMESTGKAGYIQVVKETKAILETFGFEFEQRGLVTVKGKGQLMTYYLIGRNSAKAMTKS</sequence>
<keyword evidence="7" id="KW-0547">Nucleotide-binding</keyword>
<feature type="transmembrane region" description="Helical" evidence="16">
    <location>
        <begin position="330"/>
        <end position="352"/>
    </location>
</feature>
<feature type="compositionally biased region" description="Low complexity" evidence="15">
    <location>
        <begin position="363"/>
        <end position="380"/>
    </location>
</feature>
<evidence type="ECO:0000256" key="5">
    <source>
        <dbReference type="ARBA" id="ARBA00022692"/>
    </source>
</evidence>
<dbReference type="EC" id="4.6.1.1" evidence="4"/>
<dbReference type="InterPro" id="IPR001054">
    <property type="entry name" value="A/G_cyclase"/>
</dbReference>
<dbReference type="InterPro" id="IPR018297">
    <property type="entry name" value="A/G_cyclase_CS"/>
</dbReference>
<dbReference type="InterPro" id="IPR029787">
    <property type="entry name" value="Nucleotide_cyclase"/>
</dbReference>
<keyword evidence="11" id="KW-0115">cAMP biosynthesis</keyword>
<dbReference type="AlphaFoldDB" id="A0A1V9XB37"/>
<comment type="caution">
    <text evidence="18">The sequence shown here is derived from an EMBL/GenBank/DDBJ whole genome shotgun (WGS) entry which is preliminary data.</text>
</comment>
<comment type="catalytic activity">
    <reaction evidence="1">
        <text>ATP = 3',5'-cyclic AMP + diphosphate</text>
        <dbReference type="Rhea" id="RHEA:15389"/>
        <dbReference type="ChEBI" id="CHEBI:30616"/>
        <dbReference type="ChEBI" id="CHEBI:33019"/>
        <dbReference type="ChEBI" id="CHEBI:58165"/>
        <dbReference type="EC" id="4.6.1.1"/>
    </reaction>
</comment>
<feature type="region of interest" description="Disordered" evidence="15">
    <location>
        <begin position="363"/>
        <end position="382"/>
    </location>
</feature>
<dbReference type="InParanoid" id="A0A1V9XB37"/>
<keyword evidence="9" id="KW-0460">Magnesium</keyword>
<feature type="region of interest" description="Disordered" evidence="15">
    <location>
        <begin position="275"/>
        <end position="295"/>
    </location>
</feature>
<dbReference type="EMBL" id="MNPL01017206">
    <property type="protein sequence ID" value="OQR70542.1"/>
    <property type="molecule type" value="Genomic_DNA"/>
</dbReference>
<proteinExistence type="inferred from homology"/>
<dbReference type="Pfam" id="PF00211">
    <property type="entry name" value="Guanylate_cyc"/>
    <property type="match status" value="2"/>
</dbReference>